<evidence type="ECO:0000313" key="3">
    <source>
        <dbReference type="Proteomes" id="UP001250538"/>
    </source>
</evidence>
<comment type="caution">
    <text evidence="2">The sequence shown here is derived from an EMBL/GenBank/DDBJ whole genome shotgun (WGS) entry which is preliminary data.</text>
</comment>
<keyword evidence="3" id="KW-1185">Reference proteome</keyword>
<evidence type="ECO:0000313" key="2">
    <source>
        <dbReference type="EMBL" id="MDT8979646.1"/>
    </source>
</evidence>
<dbReference type="Proteomes" id="UP001250538">
    <property type="component" value="Unassembled WGS sequence"/>
</dbReference>
<sequence length="55" mass="5929">MKKKISTLCASLIVASMLLIPSIANGLSDVKYQAVKTSVDNVFMFGGSHDVDTPW</sequence>
<dbReference type="RefSeq" id="WP_315747148.1">
    <property type="nucleotide sequence ID" value="NZ_JAVYAA010000008.1"/>
</dbReference>
<keyword evidence="1" id="KW-0732">Signal</keyword>
<organism evidence="2 3">
    <name type="scientific">Paenibacillus suaedae</name>
    <dbReference type="NCBI Taxonomy" id="3077233"/>
    <lineage>
        <taxon>Bacteria</taxon>
        <taxon>Bacillati</taxon>
        <taxon>Bacillota</taxon>
        <taxon>Bacilli</taxon>
        <taxon>Bacillales</taxon>
        <taxon>Paenibacillaceae</taxon>
        <taxon>Paenibacillus</taxon>
    </lineage>
</organism>
<feature type="signal peptide" evidence="1">
    <location>
        <begin position="1"/>
        <end position="26"/>
    </location>
</feature>
<reference evidence="3" key="1">
    <citation type="submission" date="2023-09" db="EMBL/GenBank/DDBJ databases">
        <title>Paenibacillus sp. chi10 Genome sequencing and assembly.</title>
        <authorList>
            <person name="Kim I."/>
        </authorList>
    </citation>
    <scope>NUCLEOTIDE SEQUENCE [LARGE SCALE GENOMIC DNA]</scope>
    <source>
        <strain evidence="3">chi10</strain>
    </source>
</reference>
<proteinExistence type="predicted"/>
<feature type="chain" id="PRO_5042467716" evidence="1">
    <location>
        <begin position="27"/>
        <end position="55"/>
    </location>
</feature>
<name>A0AAJ2K049_9BACL</name>
<dbReference type="AlphaFoldDB" id="A0AAJ2K049"/>
<dbReference type="EMBL" id="JAVYAA010000008">
    <property type="protein sequence ID" value="MDT8979646.1"/>
    <property type="molecule type" value="Genomic_DNA"/>
</dbReference>
<evidence type="ECO:0000256" key="1">
    <source>
        <dbReference type="SAM" id="SignalP"/>
    </source>
</evidence>
<accession>A0AAJ2K049</accession>
<gene>
    <name evidence="2" type="ORF">RQP50_25775</name>
</gene>
<protein>
    <submittedName>
        <fullName evidence="2">Uncharacterized protein</fullName>
    </submittedName>
</protein>